<keyword evidence="1" id="KW-0547">Nucleotide-binding</keyword>
<proteinExistence type="predicted"/>
<dbReference type="AlphaFoldDB" id="A0A552UAV5"/>
<dbReference type="SUPFAM" id="SSF53067">
    <property type="entry name" value="Actin-like ATPase domain"/>
    <property type="match status" value="1"/>
</dbReference>
<keyword evidence="4" id="KW-1185">Reference proteome</keyword>
<dbReference type="InterPro" id="IPR013126">
    <property type="entry name" value="Hsp_70_fam"/>
</dbReference>
<evidence type="ECO:0000256" key="1">
    <source>
        <dbReference type="ARBA" id="ARBA00022741"/>
    </source>
</evidence>
<reference evidence="3 4" key="1">
    <citation type="submission" date="2019-07" db="EMBL/GenBank/DDBJ databases">
        <title>Novel species isolated from glacier.</title>
        <authorList>
            <person name="Liu Q."/>
            <person name="Xin Y.-H."/>
        </authorList>
    </citation>
    <scope>NUCLEOTIDE SEQUENCE [LARGE SCALE GENOMIC DNA]</scope>
    <source>
        <strain evidence="3 4">LB1R16</strain>
    </source>
</reference>
<evidence type="ECO:0000313" key="4">
    <source>
        <dbReference type="Proteomes" id="UP000317894"/>
    </source>
</evidence>
<dbReference type="EMBL" id="VJWA01000002">
    <property type="protein sequence ID" value="TRW15353.1"/>
    <property type="molecule type" value="Genomic_DNA"/>
</dbReference>
<keyword evidence="2" id="KW-0067">ATP-binding</keyword>
<evidence type="ECO:0000313" key="3">
    <source>
        <dbReference type="EMBL" id="TRW15353.1"/>
    </source>
</evidence>
<dbReference type="OrthoDB" id="9807934at2"/>
<dbReference type="Proteomes" id="UP000317894">
    <property type="component" value="Unassembled WGS sequence"/>
</dbReference>
<sequence>MLQISLGGMQSGDWYHRICRTMYEQHLARLQRDALDPDAIKRMIALIEAEQGLPLYDAVGRLKRELSVDDRAVFHFEGGGVTIAAEVRRDEFEGWIATDLQRIETTMINALAAARMQPNAVDRVFLTGGSSLIPAIRGMFDRHFGEERIATGGEFTSIAHGLAQIGSEPDPVIWTA</sequence>
<dbReference type="GO" id="GO:0005524">
    <property type="term" value="F:ATP binding"/>
    <property type="evidence" value="ECO:0007669"/>
    <property type="project" value="UniProtKB-KW"/>
</dbReference>
<protein>
    <submittedName>
        <fullName evidence="3">Hsp70 family protein</fullName>
    </submittedName>
</protein>
<dbReference type="Gene3D" id="3.30.420.40">
    <property type="match status" value="1"/>
</dbReference>
<gene>
    <name evidence="3" type="ORF">FMM06_15910</name>
</gene>
<dbReference type="Pfam" id="PF00012">
    <property type="entry name" value="HSP70"/>
    <property type="match status" value="1"/>
</dbReference>
<evidence type="ECO:0000256" key="2">
    <source>
        <dbReference type="ARBA" id="ARBA00022840"/>
    </source>
</evidence>
<organism evidence="3 4">
    <name type="scientific">Glacieibacterium frigidum</name>
    <dbReference type="NCBI Taxonomy" id="2593303"/>
    <lineage>
        <taxon>Bacteria</taxon>
        <taxon>Pseudomonadati</taxon>
        <taxon>Pseudomonadota</taxon>
        <taxon>Alphaproteobacteria</taxon>
        <taxon>Sphingomonadales</taxon>
        <taxon>Sphingosinicellaceae</taxon>
        <taxon>Glacieibacterium</taxon>
    </lineage>
</organism>
<name>A0A552UAV5_9SPHN</name>
<dbReference type="Gene3D" id="3.90.640.10">
    <property type="entry name" value="Actin, Chain A, domain 4"/>
    <property type="match status" value="1"/>
</dbReference>
<accession>A0A552UAV5</accession>
<comment type="caution">
    <text evidence="3">The sequence shown here is derived from an EMBL/GenBank/DDBJ whole genome shotgun (WGS) entry which is preliminary data.</text>
</comment>
<dbReference type="GO" id="GO:0140662">
    <property type="term" value="F:ATP-dependent protein folding chaperone"/>
    <property type="evidence" value="ECO:0007669"/>
    <property type="project" value="InterPro"/>
</dbReference>
<dbReference type="InterPro" id="IPR043129">
    <property type="entry name" value="ATPase_NBD"/>
</dbReference>